<proteinExistence type="predicted"/>
<dbReference type="EMBL" id="CAJNOQ010003096">
    <property type="protein sequence ID" value="CAF0995127.1"/>
    <property type="molecule type" value="Genomic_DNA"/>
</dbReference>
<dbReference type="AlphaFoldDB" id="A0A814GE45"/>
<sequence length="153" mass="17644">MRYCVTRKVTQKSVKVTQITLQEFRCNYQRTSMMTSSTTVTDSKLRLNICLINKNVEGFEVRNYHGRFLIPSCDNVFGGVQIECVLIDSGSNLSLFPLPMTPDKNFDINHLMRNFPYDQYMWTIRTAYDVGLLTDTTLHIKPIEQNDSPSATF</sequence>
<dbReference type="Proteomes" id="UP000663829">
    <property type="component" value="Unassembled WGS sequence"/>
</dbReference>
<comment type="caution">
    <text evidence="1">The sequence shown here is derived from an EMBL/GenBank/DDBJ whole genome shotgun (WGS) entry which is preliminary data.</text>
</comment>
<gene>
    <name evidence="1" type="ORF">GPM918_LOCUS13459</name>
    <name evidence="2" type="ORF">SRO942_LOCUS13459</name>
</gene>
<dbReference type="EMBL" id="CAJOBC010003096">
    <property type="protein sequence ID" value="CAF3766822.1"/>
    <property type="molecule type" value="Genomic_DNA"/>
</dbReference>
<reference evidence="1" key="1">
    <citation type="submission" date="2021-02" db="EMBL/GenBank/DDBJ databases">
        <authorList>
            <person name="Nowell W R."/>
        </authorList>
    </citation>
    <scope>NUCLEOTIDE SEQUENCE</scope>
</reference>
<protein>
    <submittedName>
        <fullName evidence="1">Uncharacterized protein</fullName>
    </submittedName>
</protein>
<evidence type="ECO:0000313" key="1">
    <source>
        <dbReference type="EMBL" id="CAF0995127.1"/>
    </source>
</evidence>
<accession>A0A814GE45</accession>
<name>A0A814GE45_9BILA</name>
<evidence type="ECO:0000313" key="2">
    <source>
        <dbReference type="EMBL" id="CAF3766822.1"/>
    </source>
</evidence>
<keyword evidence="3" id="KW-1185">Reference proteome</keyword>
<dbReference type="Proteomes" id="UP000681722">
    <property type="component" value="Unassembled WGS sequence"/>
</dbReference>
<evidence type="ECO:0000313" key="3">
    <source>
        <dbReference type="Proteomes" id="UP000663829"/>
    </source>
</evidence>
<organism evidence="1 3">
    <name type="scientific">Didymodactylos carnosus</name>
    <dbReference type="NCBI Taxonomy" id="1234261"/>
    <lineage>
        <taxon>Eukaryota</taxon>
        <taxon>Metazoa</taxon>
        <taxon>Spiralia</taxon>
        <taxon>Gnathifera</taxon>
        <taxon>Rotifera</taxon>
        <taxon>Eurotatoria</taxon>
        <taxon>Bdelloidea</taxon>
        <taxon>Philodinida</taxon>
        <taxon>Philodinidae</taxon>
        <taxon>Didymodactylos</taxon>
    </lineage>
</organism>